<evidence type="ECO:0000256" key="5">
    <source>
        <dbReference type="ARBA" id="ARBA00023146"/>
    </source>
</evidence>
<dbReference type="GO" id="GO:0009570">
    <property type="term" value="C:chloroplast stroma"/>
    <property type="evidence" value="ECO:0007669"/>
    <property type="project" value="TreeGrafter"/>
</dbReference>
<evidence type="ECO:0000256" key="1">
    <source>
        <dbReference type="ARBA" id="ARBA00022598"/>
    </source>
</evidence>
<dbReference type="SUPFAM" id="SSF52374">
    <property type="entry name" value="Nucleotidylyl transferase"/>
    <property type="match status" value="1"/>
</dbReference>
<evidence type="ECO:0000313" key="7">
    <source>
        <dbReference type="EMBL" id="KAK2637600.1"/>
    </source>
</evidence>
<keyword evidence="8" id="KW-1185">Reference proteome</keyword>
<feature type="domain" description="Methionyl/Leucyl tRNA synthetase" evidence="6">
    <location>
        <begin position="97"/>
        <end position="151"/>
    </location>
</feature>
<evidence type="ECO:0000256" key="3">
    <source>
        <dbReference type="ARBA" id="ARBA00022840"/>
    </source>
</evidence>
<protein>
    <recommendedName>
        <fullName evidence="6">Methionyl/Leucyl tRNA synthetase domain-containing protein</fullName>
    </recommendedName>
</protein>
<dbReference type="GO" id="GO:0004825">
    <property type="term" value="F:methionine-tRNA ligase activity"/>
    <property type="evidence" value="ECO:0007669"/>
    <property type="project" value="InterPro"/>
</dbReference>
<evidence type="ECO:0000313" key="8">
    <source>
        <dbReference type="Proteomes" id="UP001280121"/>
    </source>
</evidence>
<dbReference type="GO" id="GO:0005524">
    <property type="term" value="F:ATP binding"/>
    <property type="evidence" value="ECO:0007669"/>
    <property type="project" value="UniProtKB-KW"/>
</dbReference>
<dbReference type="AlphaFoldDB" id="A0AAD9TLA6"/>
<dbReference type="GO" id="GO:0006431">
    <property type="term" value="P:methionyl-tRNA aminoacylation"/>
    <property type="evidence" value="ECO:0007669"/>
    <property type="project" value="TreeGrafter"/>
</dbReference>
<keyword evidence="1" id="KW-0436">Ligase</keyword>
<dbReference type="Gene3D" id="3.40.50.620">
    <property type="entry name" value="HUPs"/>
    <property type="match status" value="1"/>
</dbReference>
<dbReference type="PANTHER" id="PTHR43326">
    <property type="entry name" value="METHIONYL-TRNA SYNTHETASE"/>
    <property type="match status" value="1"/>
</dbReference>
<comment type="caution">
    <text evidence="7">The sequence shown here is derived from an EMBL/GenBank/DDBJ whole genome shotgun (WGS) entry which is preliminary data.</text>
</comment>
<dbReference type="Proteomes" id="UP001280121">
    <property type="component" value="Unassembled WGS sequence"/>
</dbReference>
<organism evidence="7 8">
    <name type="scientific">Dipteronia dyeriana</name>
    <dbReference type="NCBI Taxonomy" id="168575"/>
    <lineage>
        <taxon>Eukaryota</taxon>
        <taxon>Viridiplantae</taxon>
        <taxon>Streptophyta</taxon>
        <taxon>Embryophyta</taxon>
        <taxon>Tracheophyta</taxon>
        <taxon>Spermatophyta</taxon>
        <taxon>Magnoliopsida</taxon>
        <taxon>eudicotyledons</taxon>
        <taxon>Gunneridae</taxon>
        <taxon>Pentapetalae</taxon>
        <taxon>rosids</taxon>
        <taxon>malvids</taxon>
        <taxon>Sapindales</taxon>
        <taxon>Sapindaceae</taxon>
        <taxon>Hippocastanoideae</taxon>
        <taxon>Acereae</taxon>
        <taxon>Dipteronia</taxon>
    </lineage>
</organism>
<dbReference type="InterPro" id="IPR015413">
    <property type="entry name" value="Methionyl/Leucyl_tRNA_Synth"/>
</dbReference>
<name>A0AAD9TLA6_9ROSI</name>
<evidence type="ECO:0000256" key="2">
    <source>
        <dbReference type="ARBA" id="ARBA00022741"/>
    </source>
</evidence>
<keyword evidence="4" id="KW-0648">Protein biosynthesis</keyword>
<gene>
    <name evidence="7" type="ORF">Ddye_032392</name>
</gene>
<sequence length="156" mass="17192">MRPRYHSTSYQVPKYNGTSCLEPRYHDTSSVPEYQDTTLGPIRGLDGFGGYVVFSGFVGFDFNDGGLKCFLGFWVDASGLVVGNWIWVVGESTDPFILSTPLYYVNAPPYMGSAYTTIAVDDFARFQERKFYSSVITGTDERGERIAAAASVSSPS</sequence>
<keyword evidence="3" id="KW-0067">ATP-binding</keyword>
<proteinExistence type="predicted"/>
<dbReference type="EMBL" id="JANJYI010000009">
    <property type="protein sequence ID" value="KAK2637600.1"/>
    <property type="molecule type" value="Genomic_DNA"/>
</dbReference>
<reference evidence="7" key="1">
    <citation type="journal article" date="2023" name="Plant J.">
        <title>Genome sequences and population genomics provide insights into the demographic history, inbreeding, and mutation load of two 'living fossil' tree species of Dipteronia.</title>
        <authorList>
            <person name="Feng Y."/>
            <person name="Comes H.P."/>
            <person name="Chen J."/>
            <person name="Zhu S."/>
            <person name="Lu R."/>
            <person name="Zhang X."/>
            <person name="Li P."/>
            <person name="Qiu J."/>
            <person name="Olsen K.M."/>
            <person name="Qiu Y."/>
        </authorList>
    </citation>
    <scope>NUCLEOTIDE SEQUENCE</scope>
    <source>
        <strain evidence="7">KIB01</strain>
    </source>
</reference>
<dbReference type="GO" id="GO:0005739">
    <property type="term" value="C:mitochondrion"/>
    <property type="evidence" value="ECO:0007669"/>
    <property type="project" value="TreeGrafter"/>
</dbReference>
<dbReference type="InterPro" id="IPR023457">
    <property type="entry name" value="Met-tRNA_synth_2"/>
</dbReference>
<dbReference type="Pfam" id="PF09334">
    <property type="entry name" value="tRNA-synt_1g"/>
    <property type="match status" value="1"/>
</dbReference>
<dbReference type="PANTHER" id="PTHR43326:SF1">
    <property type="entry name" value="METHIONINE--TRNA LIGASE, MITOCHONDRIAL"/>
    <property type="match status" value="1"/>
</dbReference>
<dbReference type="InterPro" id="IPR014729">
    <property type="entry name" value="Rossmann-like_a/b/a_fold"/>
</dbReference>
<keyword evidence="5" id="KW-0030">Aminoacyl-tRNA synthetase</keyword>
<evidence type="ECO:0000256" key="4">
    <source>
        <dbReference type="ARBA" id="ARBA00022917"/>
    </source>
</evidence>
<accession>A0AAD9TLA6</accession>
<evidence type="ECO:0000259" key="6">
    <source>
        <dbReference type="Pfam" id="PF09334"/>
    </source>
</evidence>
<keyword evidence="2" id="KW-0547">Nucleotide-binding</keyword>